<dbReference type="Proteomes" id="UP000789405">
    <property type="component" value="Unassembled WGS sequence"/>
</dbReference>
<sequence>MSQSDICDDFFEESSDDVSLSRRQYAKYSWVWKHFTLSKDGNFCICSVEIAALSDKKVKCGHKLLYNGGTGNMSSHLQIKHNLHEKKNKYWNKLIMIGLFASLLDPRLKTLSTWDDETQKKAKTELAYQFQELIGSDLEQAAPTSNLSNTSNNNLHHNRLHSSIFGTSATFDTTSNPLSELEYYLDPYVFVTLMIR</sequence>
<comment type="caution">
    <text evidence="1">The sequence shown here is derived from an EMBL/GenBank/DDBJ whole genome shotgun (WGS) entry which is preliminary data.</text>
</comment>
<organism evidence="1 2">
    <name type="scientific">Dentiscutata erythropus</name>
    <dbReference type="NCBI Taxonomy" id="1348616"/>
    <lineage>
        <taxon>Eukaryota</taxon>
        <taxon>Fungi</taxon>
        <taxon>Fungi incertae sedis</taxon>
        <taxon>Mucoromycota</taxon>
        <taxon>Glomeromycotina</taxon>
        <taxon>Glomeromycetes</taxon>
        <taxon>Diversisporales</taxon>
        <taxon>Gigasporaceae</taxon>
        <taxon>Dentiscutata</taxon>
    </lineage>
</organism>
<dbReference type="SMART" id="SM00614">
    <property type="entry name" value="ZnF_BED"/>
    <property type="match status" value="1"/>
</dbReference>
<evidence type="ECO:0000313" key="1">
    <source>
        <dbReference type="EMBL" id="CAG8479939.1"/>
    </source>
</evidence>
<name>A0A9N8W7S5_9GLOM</name>
<reference evidence="1" key="1">
    <citation type="submission" date="2021-06" db="EMBL/GenBank/DDBJ databases">
        <authorList>
            <person name="Kallberg Y."/>
            <person name="Tangrot J."/>
            <person name="Rosling A."/>
        </authorList>
    </citation>
    <scope>NUCLEOTIDE SEQUENCE</scope>
    <source>
        <strain evidence="1">MA453B</strain>
    </source>
</reference>
<dbReference type="AlphaFoldDB" id="A0A9N8W7S5"/>
<gene>
    <name evidence="1" type="ORF">DERYTH_LOCUS1873</name>
</gene>
<accession>A0A9N8W7S5</accession>
<keyword evidence="2" id="KW-1185">Reference proteome</keyword>
<proteinExistence type="predicted"/>
<protein>
    <submittedName>
        <fullName evidence="1">4726_t:CDS:1</fullName>
    </submittedName>
</protein>
<dbReference type="OrthoDB" id="2425148at2759"/>
<feature type="non-terminal residue" evidence="1">
    <location>
        <position position="1"/>
    </location>
</feature>
<evidence type="ECO:0000313" key="2">
    <source>
        <dbReference type="Proteomes" id="UP000789405"/>
    </source>
</evidence>
<dbReference type="EMBL" id="CAJVPY010000555">
    <property type="protein sequence ID" value="CAG8479939.1"/>
    <property type="molecule type" value="Genomic_DNA"/>
</dbReference>